<protein>
    <submittedName>
        <fullName evidence="2">Uncharacterized protein</fullName>
    </submittedName>
</protein>
<name>A0A7W5JUJ1_9ACTN</name>
<proteinExistence type="predicted"/>
<dbReference type="AlphaFoldDB" id="A0A7W5JUJ1"/>
<accession>A0A7W5JUJ1</accession>
<gene>
    <name evidence="2" type="ORF">FHX39_001001</name>
</gene>
<evidence type="ECO:0000313" key="2">
    <source>
        <dbReference type="EMBL" id="MBB3326057.1"/>
    </source>
</evidence>
<sequence length="52" mass="5672">MSGPTTFADRAPLQLGTRSPMDRRATRHAVTCDYLIGRGFRACSCSGARKAR</sequence>
<evidence type="ECO:0000313" key="3">
    <source>
        <dbReference type="Proteomes" id="UP000565572"/>
    </source>
</evidence>
<feature type="region of interest" description="Disordered" evidence="1">
    <location>
        <begin position="1"/>
        <end position="22"/>
    </location>
</feature>
<keyword evidence="3" id="KW-1185">Reference proteome</keyword>
<reference evidence="2 3" key="1">
    <citation type="submission" date="2020-08" db="EMBL/GenBank/DDBJ databases">
        <title>Sequencing the genomes of 1000 actinobacteria strains.</title>
        <authorList>
            <person name="Klenk H.-P."/>
        </authorList>
    </citation>
    <scope>NUCLEOTIDE SEQUENCE [LARGE SCALE GENOMIC DNA]</scope>
    <source>
        <strain evidence="2 3">DSM 11053</strain>
    </source>
</reference>
<dbReference type="EMBL" id="JACHZG010000001">
    <property type="protein sequence ID" value="MBB3326057.1"/>
    <property type="molecule type" value="Genomic_DNA"/>
</dbReference>
<evidence type="ECO:0000256" key="1">
    <source>
        <dbReference type="SAM" id="MobiDB-lite"/>
    </source>
</evidence>
<dbReference type="RefSeq" id="WP_183337069.1">
    <property type="nucleotide sequence ID" value="NZ_JACHZG010000001.1"/>
</dbReference>
<comment type="caution">
    <text evidence="2">The sequence shown here is derived from an EMBL/GenBank/DDBJ whole genome shotgun (WGS) entry which is preliminary data.</text>
</comment>
<dbReference type="Proteomes" id="UP000565572">
    <property type="component" value="Unassembled WGS sequence"/>
</dbReference>
<organism evidence="2 3">
    <name type="scientific">Microlunatus antarcticus</name>
    <dbReference type="NCBI Taxonomy" id="53388"/>
    <lineage>
        <taxon>Bacteria</taxon>
        <taxon>Bacillati</taxon>
        <taxon>Actinomycetota</taxon>
        <taxon>Actinomycetes</taxon>
        <taxon>Propionibacteriales</taxon>
        <taxon>Propionibacteriaceae</taxon>
        <taxon>Microlunatus</taxon>
    </lineage>
</organism>